<keyword evidence="2" id="KW-1185">Reference proteome</keyword>
<protein>
    <submittedName>
        <fullName evidence="1">Uncharacterized protein</fullName>
    </submittedName>
</protein>
<gene>
    <name evidence="1" type="ORF">ACFVKH_01860</name>
</gene>
<reference evidence="1 2" key="1">
    <citation type="submission" date="2024-10" db="EMBL/GenBank/DDBJ databases">
        <authorList>
            <person name="Ratan Roy A."/>
            <person name="Morales Sandoval P.H."/>
            <person name="De Los Santos Villalobos S."/>
            <person name="Chakraborty S."/>
            <person name="Mukherjee J."/>
        </authorList>
    </citation>
    <scope>NUCLEOTIDE SEQUENCE [LARGE SCALE GENOMIC DNA]</scope>
    <source>
        <strain evidence="1 2">S1</strain>
    </source>
</reference>
<evidence type="ECO:0000313" key="2">
    <source>
        <dbReference type="Proteomes" id="UP001600165"/>
    </source>
</evidence>
<evidence type="ECO:0000313" key="1">
    <source>
        <dbReference type="EMBL" id="MFE4105005.1"/>
    </source>
</evidence>
<proteinExistence type="predicted"/>
<organism evidence="1 2">
    <name type="scientific">Almyronema epifaneia S1</name>
    <dbReference type="NCBI Taxonomy" id="2991925"/>
    <lineage>
        <taxon>Bacteria</taxon>
        <taxon>Bacillati</taxon>
        <taxon>Cyanobacteriota</taxon>
        <taxon>Cyanophyceae</taxon>
        <taxon>Nodosilineales</taxon>
        <taxon>Nodosilineaceae</taxon>
        <taxon>Almyronema</taxon>
        <taxon>Almyronema epifaneia</taxon>
    </lineage>
</organism>
<dbReference type="Proteomes" id="UP001600165">
    <property type="component" value="Unassembled WGS sequence"/>
</dbReference>
<name>A0ABW6IA23_9CYAN</name>
<comment type="caution">
    <text evidence="1">The sequence shown here is derived from an EMBL/GenBank/DDBJ whole genome shotgun (WGS) entry which is preliminary data.</text>
</comment>
<sequence length="684" mass="75785">MTALNPIITFLLQSQPLKTVSLAAAEPPHLSEQGITPTLQTLNSAFLILLAGDRHPEFAPAQTYLEKLATSPQWGDWAKFYLHSLQLITTELTQRCQQDPMLSDRFAQAATQLADQPTDETAIAEIIWSLFFPEGTGIWGQEAAQIAALRDKRTVKIDQLNPAPIQNPAKEILFTSNALLTVPLASADLANFDQSFRTQIDQTLQEPQLYWYDHPIPIGTRPENNEILYGLKNLNQAVAVERQRQPELSDKVNCVLSVSVTHKRLQTLGKLYLQGVLAAHEPLDHLKIFAFTEADTQTLIQQVLLPIVERCCPTDEAAELLSVLGVDGRYGRHYSFLKAIAALWQVFIDPDIKATFKIDLDQVFPQPELIEQTGASAFEHFQTPLWGATGQDATGQPIELGMIAGALVNQRDIHQGVFTPDVTFPSGGLSPDDYIFFSKLPQALSTEAEMMTRYQPESGLDGEAACLQRIHVTGGTNGILVESLRRFQAFTPSFIGRAEDQAYLLSTLTQSDRLGYAHAAGLIMRHDKEGFAQEAIAMAKVGKQIGDYLRILMFSAYAEALPADVDAIKALTNPFTGCFISHLPITVALLRFSLKVATLFAQGKSAEAAEFMRVGIPQLQECLDFTQGQPSPLQQVYEREQKGWQLFYRSLSEVEKALEAQADWAQAVQKVAQKVVHNCWVNPS</sequence>
<dbReference type="RefSeq" id="WP_377960862.1">
    <property type="nucleotide sequence ID" value="NZ_JBHZOL010000010.1"/>
</dbReference>
<accession>A0ABW6IA23</accession>
<dbReference type="EMBL" id="JBHZOL010000010">
    <property type="protein sequence ID" value="MFE4105005.1"/>
    <property type="molecule type" value="Genomic_DNA"/>
</dbReference>